<keyword evidence="1" id="KW-0812">Transmembrane</keyword>
<organism evidence="2 3">
    <name type="scientific">Vairimorpha ceranae</name>
    <dbReference type="NCBI Taxonomy" id="40302"/>
    <lineage>
        <taxon>Eukaryota</taxon>
        <taxon>Fungi</taxon>
        <taxon>Fungi incertae sedis</taxon>
        <taxon>Microsporidia</taxon>
        <taxon>Nosematidae</taxon>
        <taxon>Vairimorpha</taxon>
    </lineage>
</organism>
<dbReference type="VEuPathDB" id="MicrosporidiaDB:NCER_100139"/>
<keyword evidence="1" id="KW-1133">Transmembrane helix</keyword>
<protein>
    <submittedName>
        <fullName evidence="2">Uncharacterized protein</fullName>
    </submittedName>
</protein>
<dbReference type="AlphaFoldDB" id="A0A0F9YR79"/>
<gene>
    <name evidence="2" type="ORF">AAJ76_3300028780</name>
</gene>
<dbReference type="OrthoDB" id="2194592at2759"/>
<dbReference type="VEuPathDB" id="MicrosporidiaDB:G9O61_00g016340"/>
<evidence type="ECO:0000256" key="1">
    <source>
        <dbReference type="SAM" id="Phobius"/>
    </source>
</evidence>
<sequence>MFLVLILESVSSYMLEPRHGLMITTKTTTNPFAYNNSFSHMRPFSEPLFFERIHREMEPFAVEEEHRKQDLDSFPKLKKKFSEVFFSHTIVRLALFTVACALFFFIGYQTRKSQESNSYIRLPTTN</sequence>
<evidence type="ECO:0000313" key="3">
    <source>
        <dbReference type="Proteomes" id="UP000034350"/>
    </source>
</evidence>
<dbReference type="EMBL" id="JPQZ01000033">
    <property type="protein sequence ID" value="KKO75082.1"/>
    <property type="molecule type" value="Genomic_DNA"/>
</dbReference>
<dbReference type="Proteomes" id="UP000034350">
    <property type="component" value="Unassembled WGS sequence"/>
</dbReference>
<accession>A0A0F9YR79</accession>
<keyword evidence="3" id="KW-1185">Reference proteome</keyword>
<feature type="transmembrane region" description="Helical" evidence="1">
    <location>
        <begin position="85"/>
        <end position="108"/>
    </location>
</feature>
<keyword evidence="1" id="KW-0472">Membrane</keyword>
<proteinExistence type="predicted"/>
<dbReference type="VEuPathDB" id="MicrosporidiaDB:AAJ76_3300028780"/>
<dbReference type="GeneID" id="36320140"/>
<evidence type="ECO:0000313" key="2">
    <source>
        <dbReference type="EMBL" id="KKO75082.1"/>
    </source>
</evidence>
<comment type="caution">
    <text evidence="2">The sequence shown here is derived from an EMBL/GenBank/DDBJ whole genome shotgun (WGS) entry which is preliminary data.</text>
</comment>
<dbReference type="RefSeq" id="XP_024330824.1">
    <property type="nucleotide sequence ID" value="XM_024475206.1"/>
</dbReference>
<name>A0A0F9YR79_9MICR</name>
<dbReference type="OMA" id="PEIMNFA"/>
<reference evidence="2 3" key="1">
    <citation type="journal article" date="2015" name="Environ. Microbiol.">
        <title>Genome analyses suggest the presence of polyploidy and recent human-driven expansions in eight global populations of the honeybee pathogen Nosema ceranae.</title>
        <authorList>
            <person name="Pelin A."/>
            <person name="Selman M."/>
            <person name="Aris-Brosou S."/>
            <person name="Farinelli L."/>
            <person name="Corradi N."/>
        </authorList>
    </citation>
    <scope>NUCLEOTIDE SEQUENCE [LARGE SCALE GENOMIC DNA]</scope>
    <source>
        <strain evidence="2 3">PA08 1199</strain>
    </source>
</reference>